<evidence type="ECO:0000256" key="6">
    <source>
        <dbReference type="ARBA" id="ARBA00023136"/>
    </source>
</evidence>
<protein>
    <submittedName>
        <fullName evidence="9">MFS transporter</fullName>
    </submittedName>
</protein>
<gene>
    <name evidence="9" type="ORF">L2X98_30015</name>
</gene>
<evidence type="ECO:0000313" key="9">
    <source>
        <dbReference type="EMBL" id="UUT34709.1"/>
    </source>
</evidence>
<evidence type="ECO:0000256" key="1">
    <source>
        <dbReference type="ARBA" id="ARBA00004651"/>
    </source>
</evidence>
<proteinExistence type="predicted"/>
<evidence type="ECO:0000313" key="10">
    <source>
        <dbReference type="Proteomes" id="UP001054811"/>
    </source>
</evidence>
<keyword evidence="10" id="KW-1185">Reference proteome</keyword>
<feature type="transmembrane region" description="Helical" evidence="7">
    <location>
        <begin position="282"/>
        <end position="302"/>
    </location>
</feature>
<dbReference type="SUPFAM" id="SSF103473">
    <property type="entry name" value="MFS general substrate transporter"/>
    <property type="match status" value="1"/>
</dbReference>
<dbReference type="Pfam" id="PF05977">
    <property type="entry name" value="MFS_3"/>
    <property type="match status" value="1"/>
</dbReference>
<feature type="transmembrane region" description="Helical" evidence="7">
    <location>
        <begin position="80"/>
        <end position="100"/>
    </location>
</feature>
<keyword evidence="3" id="KW-1003">Cell membrane</keyword>
<evidence type="ECO:0000256" key="2">
    <source>
        <dbReference type="ARBA" id="ARBA00022448"/>
    </source>
</evidence>
<feature type="transmembrane region" description="Helical" evidence="7">
    <location>
        <begin position="253"/>
        <end position="275"/>
    </location>
</feature>
<dbReference type="Proteomes" id="UP001054811">
    <property type="component" value="Chromosome"/>
</dbReference>
<name>A0ABY5NHX6_9MICO</name>
<evidence type="ECO:0000256" key="3">
    <source>
        <dbReference type="ARBA" id="ARBA00022475"/>
    </source>
</evidence>
<comment type="subcellular location">
    <subcellularLocation>
        <location evidence="1">Cell membrane</location>
        <topology evidence="1">Multi-pass membrane protein</topology>
    </subcellularLocation>
</comment>
<feature type="domain" description="Major facilitator superfamily (MFS) profile" evidence="8">
    <location>
        <begin position="173"/>
        <end position="400"/>
    </location>
</feature>
<feature type="transmembrane region" description="Helical" evidence="7">
    <location>
        <begin position="371"/>
        <end position="390"/>
    </location>
</feature>
<dbReference type="RefSeq" id="WP_259611235.1">
    <property type="nucleotide sequence ID" value="NZ_CP091139.2"/>
</dbReference>
<feature type="transmembrane region" description="Helical" evidence="7">
    <location>
        <begin position="106"/>
        <end position="127"/>
    </location>
</feature>
<keyword evidence="6 7" id="KW-0472">Membrane</keyword>
<reference evidence="9" key="1">
    <citation type="submission" date="2022-01" db="EMBL/GenBank/DDBJ databases">
        <title>Microbacterium eymi and Microbacterium rhizovicinus sp. nov., isolated from the rhizospheric soil of Elymus tsukushiensis, a plant native to the Dokdo Islands, Republic of Korea.</title>
        <authorList>
            <person name="Hwang Y.J."/>
        </authorList>
    </citation>
    <scope>NUCLEOTIDE SEQUENCE</scope>
    <source>
        <strain evidence="9">KUDC0405</strain>
    </source>
</reference>
<evidence type="ECO:0000256" key="5">
    <source>
        <dbReference type="ARBA" id="ARBA00022989"/>
    </source>
</evidence>
<dbReference type="PANTHER" id="PTHR23513:SF11">
    <property type="entry name" value="STAPHYLOFERRIN A TRANSPORTER"/>
    <property type="match status" value="1"/>
</dbReference>
<dbReference type="CDD" id="cd06173">
    <property type="entry name" value="MFS_MefA_like"/>
    <property type="match status" value="1"/>
</dbReference>
<organism evidence="9 10">
    <name type="scientific">Microbacterium elymi</name>
    <dbReference type="NCBI Taxonomy" id="2909587"/>
    <lineage>
        <taxon>Bacteria</taxon>
        <taxon>Bacillati</taxon>
        <taxon>Actinomycetota</taxon>
        <taxon>Actinomycetes</taxon>
        <taxon>Micrococcales</taxon>
        <taxon>Microbacteriaceae</taxon>
        <taxon>Microbacterium</taxon>
    </lineage>
</organism>
<feature type="transmembrane region" description="Helical" evidence="7">
    <location>
        <begin position="342"/>
        <end position="365"/>
    </location>
</feature>
<feature type="transmembrane region" description="Helical" evidence="7">
    <location>
        <begin position="139"/>
        <end position="158"/>
    </location>
</feature>
<dbReference type="PROSITE" id="PS50850">
    <property type="entry name" value="MFS"/>
    <property type="match status" value="1"/>
</dbReference>
<dbReference type="Gene3D" id="1.20.1250.20">
    <property type="entry name" value="MFS general substrate transporter like domains"/>
    <property type="match status" value="1"/>
</dbReference>
<accession>A0ABY5NHX6</accession>
<evidence type="ECO:0000256" key="7">
    <source>
        <dbReference type="SAM" id="Phobius"/>
    </source>
</evidence>
<sequence length="400" mass="40423">MPRLGALAPFGNPRFSLYFAGQVVSNTGTWFQNLALSLVVLEATGSAQSLSGVTVAQFLPCCCSACLPGGWPTGLRPRSILLVTSALSAVVVGALAATVASAQPPIWGVLALVFVLGTVNTFDRVAAQAIIFEIVGTHGLSRAVSISTIALAAARSIGPGLAGLAFAALGPAACMLLNAASFFVVFALILLIRPARLHPRPVAARTERAGLRTVLRHRPLVTLLIVNTTVALFGLNLMLVLTSTVSLTFHGDATSVGAVHALNAVGAIIGGMLAAVPPRVSVRALAGGCLALGLALVVNAAAPTLLVLLLLGPVLGLGVGLYQGLLNAAAQSSVPPEQLGRTMSLVTLGNYGVAPIGAIVMGAVIDASSGRVALAIGGCAALCMAVFAWARTRGSEPVTE</sequence>
<dbReference type="InterPro" id="IPR010290">
    <property type="entry name" value="TM_effector"/>
</dbReference>
<dbReference type="InterPro" id="IPR036259">
    <property type="entry name" value="MFS_trans_sf"/>
</dbReference>
<keyword evidence="4 7" id="KW-0812">Transmembrane</keyword>
<keyword evidence="2" id="KW-0813">Transport</keyword>
<dbReference type="InterPro" id="IPR020846">
    <property type="entry name" value="MFS_dom"/>
</dbReference>
<keyword evidence="5 7" id="KW-1133">Transmembrane helix</keyword>
<evidence type="ECO:0000259" key="8">
    <source>
        <dbReference type="PROSITE" id="PS50850"/>
    </source>
</evidence>
<feature type="transmembrane region" description="Helical" evidence="7">
    <location>
        <begin position="164"/>
        <end position="192"/>
    </location>
</feature>
<feature type="transmembrane region" description="Helical" evidence="7">
    <location>
        <begin position="220"/>
        <end position="241"/>
    </location>
</feature>
<evidence type="ECO:0000256" key="4">
    <source>
        <dbReference type="ARBA" id="ARBA00022692"/>
    </source>
</evidence>
<dbReference type="PANTHER" id="PTHR23513">
    <property type="entry name" value="INTEGRAL MEMBRANE EFFLUX PROTEIN-RELATED"/>
    <property type="match status" value="1"/>
</dbReference>
<dbReference type="EMBL" id="CP091139">
    <property type="protein sequence ID" value="UUT34709.1"/>
    <property type="molecule type" value="Genomic_DNA"/>
</dbReference>